<dbReference type="PIRSF" id="PIRSF004848">
    <property type="entry name" value="YBL036c_PLPDEIII"/>
    <property type="match status" value="1"/>
</dbReference>
<evidence type="ECO:0000259" key="5">
    <source>
        <dbReference type="Pfam" id="PF01168"/>
    </source>
</evidence>
<sequence>MQTRLRENLDRVRQTLAEAAAASGRQADAVRLIGVTKYVDIETTQALLELGCQDLGESRPQQLWTKAEALASFSPRWHMIGHLQRNKTKRTIPLLSVLHSGDSLRLLRAANDDWTGEAPLSTLIEVNISGDSAKHGFPPVDIEPALRQIAALKQLKIVGLMGMASLEGGRTQAQKDFAALRQLRDKLRENCPDEISLDELSMGMSHDFDLAIREGATMVRVGSILFEGIA</sequence>
<dbReference type="RefSeq" id="WP_105332246.1">
    <property type="nucleotide sequence ID" value="NZ_PUHY01000014.1"/>
</dbReference>
<gene>
    <name evidence="6" type="ORF">C5Y83_23535</name>
</gene>
<evidence type="ECO:0000256" key="2">
    <source>
        <dbReference type="HAMAP-Rule" id="MF_02087"/>
    </source>
</evidence>
<accession>A0A2S8FDU0</accession>
<dbReference type="OrthoDB" id="9804072at2"/>
<dbReference type="AlphaFoldDB" id="A0A2S8FDU0"/>
<dbReference type="PANTHER" id="PTHR10146:SF14">
    <property type="entry name" value="PYRIDOXAL PHOSPHATE HOMEOSTASIS PROTEIN"/>
    <property type="match status" value="1"/>
</dbReference>
<comment type="caution">
    <text evidence="6">The sequence shown here is derived from an EMBL/GenBank/DDBJ whole genome shotgun (WGS) entry which is preliminary data.</text>
</comment>
<dbReference type="Gene3D" id="3.20.20.10">
    <property type="entry name" value="Alanine racemase"/>
    <property type="match status" value="1"/>
</dbReference>
<dbReference type="Proteomes" id="UP000238322">
    <property type="component" value="Unassembled WGS sequence"/>
</dbReference>
<comment type="similarity">
    <text evidence="2 4">Belongs to the pyridoxal phosphate-binding protein YggS/PROSC family.</text>
</comment>
<dbReference type="GO" id="GO:0030170">
    <property type="term" value="F:pyridoxal phosphate binding"/>
    <property type="evidence" value="ECO:0007669"/>
    <property type="project" value="UniProtKB-UniRule"/>
</dbReference>
<dbReference type="EMBL" id="PUHY01000014">
    <property type="protein sequence ID" value="PQO30341.1"/>
    <property type="molecule type" value="Genomic_DNA"/>
</dbReference>
<dbReference type="HAMAP" id="MF_02087">
    <property type="entry name" value="PLP_homeostasis"/>
    <property type="match status" value="1"/>
</dbReference>
<dbReference type="InterPro" id="IPR029066">
    <property type="entry name" value="PLP-binding_barrel"/>
</dbReference>
<dbReference type="NCBIfam" id="TIGR00044">
    <property type="entry name" value="YggS family pyridoxal phosphate-dependent enzyme"/>
    <property type="match status" value="1"/>
</dbReference>
<dbReference type="SUPFAM" id="SSF51419">
    <property type="entry name" value="PLP-binding barrel"/>
    <property type="match status" value="1"/>
</dbReference>
<reference evidence="6 7" key="1">
    <citation type="submission" date="2018-02" db="EMBL/GenBank/DDBJ databases">
        <title>Comparative genomes isolates from brazilian mangrove.</title>
        <authorList>
            <person name="Araujo J.E."/>
            <person name="Taketani R.G."/>
            <person name="Silva M.C.P."/>
            <person name="Loureco M.V."/>
            <person name="Andreote F.D."/>
        </authorList>
    </citation>
    <scope>NUCLEOTIDE SEQUENCE [LARGE SCALE GENOMIC DNA]</scope>
    <source>
        <strain evidence="6 7">Hex-1 MGV</strain>
    </source>
</reference>
<proteinExistence type="inferred from homology"/>
<dbReference type="PANTHER" id="PTHR10146">
    <property type="entry name" value="PROLINE SYNTHETASE CO-TRANSCRIBED BACTERIAL HOMOLOG PROTEIN"/>
    <property type="match status" value="1"/>
</dbReference>
<dbReference type="InterPro" id="IPR011078">
    <property type="entry name" value="PyrdxlP_homeostasis"/>
</dbReference>
<comment type="cofactor">
    <cofactor evidence="3">
        <name>pyridoxal 5'-phosphate</name>
        <dbReference type="ChEBI" id="CHEBI:597326"/>
    </cofactor>
</comment>
<comment type="function">
    <text evidence="2">Pyridoxal 5'-phosphate (PLP)-binding protein, which is involved in PLP homeostasis.</text>
</comment>
<organism evidence="6 7">
    <name type="scientific">Blastopirellula marina</name>
    <dbReference type="NCBI Taxonomy" id="124"/>
    <lineage>
        <taxon>Bacteria</taxon>
        <taxon>Pseudomonadati</taxon>
        <taxon>Planctomycetota</taxon>
        <taxon>Planctomycetia</taxon>
        <taxon>Pirellulales</taxon>
        <taxon>Pirellulaceae</taxon>
        <taxon>Blastopirellula</taxon>
    </lineage>
</organism>
<dbReference type="InterPro" id="IPR001608">
    <property type="entry name" value="Ala_racemase_N"/>
</dbReference>
<name>A0A2S8FDU0_9BACT</name>
<dbReference type="Pfam" id="PF01168">
    <property type="entry name" value="Ala_racemase_N"/>
    <property type="match status" value="1"/>
</dbReference>
<dbReference type="CDD" id="cd00635">
    <property type="entry name" value="PLPDE_III_YBL036c_like"/>
    <property type="match status" value="1"/>
</dbReference>
<evidence type="ECO:0000313" key="7">
    <source>
        <dbReference type="Proteomes" id="UP000238322"/>
    </source>
</evidence>
<feature type="modified residue" description="N6-(pyridoxal phosphate)lysine" evidence="2 3">
    <location>
        <position position="37"/>
    </location>
</feature>
<evidence type="ECO:0000256" key="4">
    <source>
        <dbReference type="RuleBase" id="RU004514"/>
    </source>
</evidence>
<keyword evidence="1 2" id="KW-0663">Pyridoxal phosphate</keyword>
<evidence type="ECO:0000256" key="3">
    <source>
        <dbReference type="PIRSR" id="PIRSR004848-1"/>
    </source>
</evidence>
<evidence type="ECO:0000313" key="6">
    <source>
        <dbReference type="EMBL" id="PQO30341.1"/>
    </source>
</evidence>
<feature type="domain" description="Alanine racemase N-terminal" evidence="5">
    <location>
        <begin position="9"/>
        <end position="226"/>
    </location>
</feature>
<protein>
    <recommendedName>
        <fullName evidence="2">Pyridoxal phosphate homeostasis protein</fullName>
        <shortName evidence="2">PLP homeostasis protein</shortName>
    </recommendedName>
</protein>
<evidence type="ECO:0000256" key="1">
    <source>
        <dbReference type="ARBA" id="ARBA00022898"/>
    </source>
</evidence>